<dbReference type="PROSITE" id="PS50070">
    <property type="entry name" value="KRINGLE_2"/>
    <property type="match status" value="2"/>
</dbReference>
<dbReference type="SUPFAM" id="SSF57440">
    <property type="entry name" value="Kringle-like"/>
    <property type="match status" value="2"/>
</dbReference>
<evidence type="ECO:0000256" key="2">
    <source>
        <dbReference type="ARBA" id="ARBA00023157"/>
    </source>
</evidence>
<dbReference type="OrthoDB" id="5917794at2759"/>
<evidence type="ECO:0000313" key="8">
    <source>
        <dbReference type="Proteomes" id="UP000272942"/>
    </source>
</evidence>
<protein>
    <submittedName>
        <fullName evidence="9">Kringle domain-containing protein</fullName>
    </submittedName>
</protein>
<keyword evidence="5" id="KW-0732">Signal</keyword>
<sequence>MQLGLDCFSVTVLLYCHTVLNLCLTPTHAEQSEECMSADQKPGTYRGKVNVAYDGTPCEEWSKHHQFYRRKWTTEEAIQQKNYCRNPDGDINGPWCVVPNNSFRYCNIPTCAQDVQCYEGKGEDYIGDQQRTISGMPCQLWTHVNAIKLHKSSYRFRLYENETNNMTLHFLDHRLEKFRSCRNPGGTRSRPWCYSTRLTESQNVIFVEKDCFRMRQQPVAAPSVLGYPLSWNDTVCPPGFHRQTQISMESADTRVEIDYCVAPERLLHRIQRQTMYAPFVEFCLYLISSANTCPAGFRSMDKFQLVLDPIKHLSGPAAWRAKAESLIQSILCCSDPDYFRPTAPSKPYITIEKVSRYKRFEDGMLGLFPLGRRNSSRRRISLPMLVSMGIEEDQEETVNDQPDLLQEPIATKTEPLFASVRQCPPVENTSRVLMLAMTPRVRPGQGLSVLQALPPEVICEYYALQAQKETVKSTLSGERSVVLIVDEPLCPPGFNWLPMPFPFKLILGASKGLCRPTDSVVMRQPPSSATIGYCMLSMPDNSEELREPDVTNADRGRRTDFPCPDGFRQNEIYFHEREFRIRLCCVGKINRYNESDTPIPLQAPFAAKIPFAVLQNGDRCPQFYLGSVKLLSVEYSRTIPHTYLNRLEMFGPDHVVKLVGIPNLVLCQYFSVDLKLGVKSLTFECDGLGSRISMGPYGANCGFKVNDSITFPPGRYCLLQFSSTCPPGFTHRSGSMAVGLRLRSVGNTCCREDETIGAIQFPIPLAAPFKLPAVRAPCQTIEGFNVDAELGHCLYYPRGDTPQALMVWPRILGTAETPEETTAPAHCALSPRRMQDHWLVSRRTRWNGNLTDNVDVCFNEVPWSLMPPSSKSGKPYCTFVFGSCPKPYFETVGSSIYFNTVLCCTMGSGNADTVEYSKRLRSMVTLGHPTPHDMEMLRGVLGTRVLETNPDSSGQSTCPEFDGVLLRRRVTESVIAPSTSPTVPVRLALLFNATHVSDSLFTAQTGIWMQDGLVHVIYCEYNSKKLDDYESGKKIWPFVDFAIPKALNDCPSGSTKAIIRHHQDQYGFHYSQPIHLDGLFLRGEKATWLEYCVFKTDASSTSTFNYGIRDELPAGHYCVLRVRGSCPSGFTKGVLNIMEGPQKVDEAPTDAQSAARYADAMDQLIVPDIQRVRVQMKDTTMKMDRLDYYFCCRADSPSADIPIQGFPSESGPFFLYRFGDKCQRIEGMRVTDEYICWDAPNQGQPGWWSTDTNQTWAPYHSKGATPARMPYHGQCDVEIHLCYYEQELPEEEEVITIQNMGDWPIGSYALPNVHRDDESMACPPGFVQKYTSLINRQAAFFDLQLLPSSLGSYFLDLIGHNFSALNVHYCERVRPDQVITEEDGDPNKMTSVAPMTDEEQARQ</sequence>
<name>A0A183AA17_9TREM</name>
<proteinExistence type="predicted"/>
<feature type="region of interest" description="Disordered" evidence="4">
    <location>
        <begin position="1378"/>
        <end position="1403"/>
    </location>
</feature>
<organism evidence="9">
    <name type="scientific">Echinostoma caproni</name>
    <dbReference type="NCBI Taxonomy" id="27848"/>
    <lineage>
        <taxon>Eukaryota</taxon>
        <taxon>Metazoa</taxon>
        <taxon>Spiralia</taxon>
        <taxon>Lophotrochozoa</taxon>
        <taxon>Platyhelminthes</taxon>
        <taxon>Trematoda</taxon>
        <taxon>Digenea</taxon>
        <taxon>Plagiorchiida</taxon>
        <taxon>Echinostomata</taxon>
        <taxon>Echinostomatoidea</taxon>
        <taxon>Echinostomatidae</taxon>
        <taxon>Echinostoma</taxon>
    </lineage>
</organism>
<reference evidence="9" key="1">
    <citation type="submission" date="2016-06" db="UniProtKB">
        <authorList>
            <consortium name="WormBaseParasite"/>
        </authorList>
    </citation>
    <scope>IDENTIFICATION</scope>
</reference>
<dbReference type="WBParaSite" id="ECPE_0000380701-mRNA-1">
    <property type="protein sequence ID" value="ECPE_0000380701-mRNA-1"/>
    <property type="gene ID" value="ECPE_0000380701"/>
</dbReference>
<dbReference type="PROSITE" id="PS00021">
    <property type="entry name" value="KRINGLE_1"/>
    <property type="match status" value="1"/>
</dbReference>
<keyword evidence="1 3" id="KW-0420">Kringle</keyword>
<dbReference type="CDD" id="cd00108">
    <property type="entry name" value="KR"/>
    <property type="match status" value="1"/>
</dbReference>
<gene>
    <name evidence="7" type="ORF">ECPE_LOCUS3802</name>
</gene>
<evidence type="ECO:0000256" key="1">
    <source>
        <dbReference type="ARBA" id="ARBA00022572"/>
    </source>
</evidence>
<evidence type="ECO:0000313" key="7">
    <source>
        <dbReference type="EMBL" id="VDP70633.1"/>
    </source>
</evidence>
<dbReference type="Pfam" id="PF16977">
    <property type="entry name" value="ApeC"/>
    <property type="match status" value="1"/>
</dbReference>
<reference evidence="7 8" key="2">
    <citation type="submission" date="2018-11" db="EMBL/GenBank/DDBJ databases">
        <authorList>
            <consortium name="Pathogen Informatics"/>
        </authorList>
    </citation>
    <scope>NUCLEOTIDE SEQUENCE [LARGE SCALE GENOMIC DNA]</scope>
    <source>
        <strain evidence="7 8">Egypt</strain>
    </source>
</reference>
<evidence type="ECO:0000313" key="9">
    <source>
        <dbReference type="WBParaSite" id="ECPE_0000380701-mRNA-1"/>
    </source>
</evidence>
<dbReference type="EMBL" id="UZAN01040704">
    <property type="protein sequence ID" value="VDP70633.1"/>
    <property type="molecule type" value="Genomic_DNA"/>
</dbReference>
<evidence type="ECO:0000256" key="3">
    <source>
        <dbReference type="PROSITE-ProRule" id="PRU00121"/>
    </source>
</evidence>
<dbReference type="InterPro" id="IPR038178">
    <property type="entry name" value="Kringle_sf"/>
</dbReference>
<feature type="chain" id="PRO_5043137924" evidence="5">
    <location>
        <begin position="30"/>
        <end position="1403"/>
    </location>
</feature>
<dbReference type="InterPro" id="IPR031569">
    <property type="entry name" value="ApeC"/>
</dbReference>
<dbReference type="InterPro" id="IPR018056">
    <property type="entry name" value="Kringle_CS"/>
</dbReference>
<comment type="caution">
    <text evidence="3">Lacks conserved residue(s) required for the propagation of feature annotation.</text>
</comment>
<evidence type="ECO:0000256" key="5">
    <source>
        <dbReference type="SAM" id="SignalP"/>
    </source>
</evidence>
<evidence type="ECO:0000259" key="6">
    <source>
        <dbReference type="PROSITE" id="PS50070"/>
    </source>
</evidence>
<dbReference type="Gene3D" id="2.40.20.10">
    <property type="entry name" value="Plasminogen Kringle 4"/>
    <property type="match status" value="2"/>
</dbReference>
<dbReference type="Proteomes" id="UP000272942">
    <property type="component" value="Unassembled WGS sequence"/>
</dbReference>
<dbReference type="PANTHER" id="PTHR19324:SF33">
    <property type="entry name" value="MUCIN-5AC"/>
    <property type="match status" value="1"/>
</dbReference>
<dbReference type="InterPro" id="IPR013806">
    <property type="entry name" value="Kringle-like"/>
</dbReference>
<feature type="domain" description="Kringle" evidence="6">
    <location>
        <begin position="116"/>
        <end position="196"/>
    </location>
</feature>
<accession>A0A183AA17</accession>
<dbReference type="Pfam" id="PF24148">
    <property type="entry name" value="ApeC_platyh"/>
    <property type="match status" value="1"/>
</dbReference>
<keyword evidence="8" id="KW-1185">Reference proteome</keyword>
<dbReference type="PANTHER" id="PTHR19324">
    <property type="entry name" value="PERFORIN-LIKE PROTEIN 1"/>
    <property type="match status" value="1"/>
</dbReference>
<dbReference type="SMART" id="SM00130">
    <property type="entry name" value="KR"/>
    <property type="match status" value="2"/>
</dbReference>
<dbReference type="InterPro" id="IPR056359">
    <property type="entry name" value="ApeC_platyh"/>
</dbReference>
<keyword evidence="2" id="KW-1015">Disulfide bond</keyword>
<dbReference type="Pfam" id="PF00051">
    <property type="entry name" value="Kringle"/>
    <property type="match status" value="2"/>
</dbReference>
<dbReference type="InterPro" id="IPR000001">
    <property type="entry name" value="Kringle"/>
</dbReference>
<feature type="domain" description="Kringle" evidence="6">
    <location>
        <begin position="44"/>
        <end position="111"/>
    </location>
</feature>
<feature type="signal peptide" evidence="5">
    <location>
        <begin position="1"/>
        <end position="29"/>
    </location>
</feature>
<evidence type="ECO:0000256" key="4">
    <source>
        <dbReference type="SAM" id="MobiDB-lite"/>
    </source>
</evidence>